<dbReference type="GO" id="GO:0008270">
    <property type="term" value="F:zinc ion binding"/>
    <property type="evidence" value="ECO:0007669"/>
    <property type="project" value="UniProtKB-KW"/>
</dbReference>
<evidence type="ECO:0000313" key="5">
    <source>
        <dbReference type="Proteomes" id="UP000663193"/>
    </source>
</evidence>
<feature type="compositionally biased region" description="Basic residues" evidence="2">
    <location>
        <begin position="245"/>
        <end position="254"/>
    </location>
</feature>
<dbReference type="PROSITE" id="PS50157">
    <property type="entry name" value="ZINC_FINGER_C2H2_2"/>
    <property type="match status" value="1"/>
</dbReference>
<dbReference type="Proteomes" id="UP000663193">
    <property type="component" value="Chromosome 16"/>
</dbReference>
<sequence>MSDFKATRGKGSKGKPTQAVVESPSSPIESSPLSTPISDEGLDAIEASQIVGAHTLAREDVRGVLNGGTSGLAGSHAVHADEESSGDDFEPSFACPDCDKTYTSARSLKRHVTDKKTVCYKDRENDDGTRWSCPRCQAHMSIKFSVIRHIRDTCWKVCDECCEANSGGCDGHNVAGNCASCEQAGKSCTKHKGPITDCVPMLIIGSPVKPADAISRAKPAPASRAKGRKRKAVISPSGSPEPKPRAKRGARGAKKGQSVFSTAPTKVEEQTDIEGTQNPMTGNVRDRFPLPPSTDFLRHSRVPSGSTVKHPEDQAAQNILAPGPQGSGIHPPLLGRTQLGMPAVTPYSQQSTHEMIQRQVRAARNMNLGLQYPSSHGNGMAYPVSAGSDMRTSVNLGQDGWAPTQSHSSAQNSGRPSLPFVVTDNFAPRPGFQMPNINTAGLDVPSREEMTFEDHMRLSAPGSRVSSRQPSVVDGGPSAPVSRNTSRRASRQSSGEHLRLSLNSSASGPAEGGGGNSNSEDIHRLIVKLPMPRELKHKLSFEPIAQAGHPGNPTIRLRIHSNTYDDHGTPIFSILTMRLHDFFGPRLEYYCAQRGKRYGTDWKFIFKYPAPMPLHPNREKFFDIKYNMKPAGCYDKGYPGCSMRDGDMLLVVTRRASSASDDNDAELGTQIECQRICIQNGETEIWQAPDINSEWYRNADADLANTRRQLAMYHNDLVQLRAMQAHRENTVTGLQAQNMQLKGEIEMLRQARLPYAAAPPPQYSEQDQYARYGGHVNGLPQPHGLSGGYTQTRSGFPPGSVANFLQAQNIADARRRAAVSGAADQVGAEQEE</sequence>
<dbReference type="InterPro" id="IPR013087">
    <property type="entry name" value="Znf_C2H2_type"/>
</dbReference>
<dbReference type="EMBL" id="CP069038">
    <property type="protein sequence ID" value="QRD04209.1"/>
    <property type="molecule type" value="Genomic_DNA"/>
</dbReference>
<protein>
    <recommendedName>
        <fullName evidence="3">C2H2-type domain-containing protein</fullName>
    </recommendedName>
</protein>
<evidence type="ECO:0000259" key="3">
    <source>
        <dbReference type="PROSITE" id="PS50157"/>
    </source>
</evidence>
<feature type="region of interest" description="Disordered" evidence="2">
    <location>
        <begin position="458"/>
        <end position="520"/>
    </location>
</feature>
<name>A0A7U2FHC3_PHANO</name>
<keyword evidence="5" id="KW-1185">Reference proteome</keyword>
<feature type="region of interest" description="Disordered" evidence="2">
    <location>
        <begin position="212"/>
        <end position="289"/>
    </location>
</feature>
<dbReference type="VEuPathDB" id="FungiDB:JI435_129430"/>
<feature type="compositionally biased region" description="Polar residues" evidence="2">
    <location>
        <begin position="403"/>
        <end position="415"/>
    </location>
</feature>
<keyword evidence="1" id="KW-0862">Zinc</keyword>
<feature type="region of interest" description="Disordered" evidence="2">
    <location>
        <begin position="393"/>
        <end position="441"/>
    </location>
</feature>
<feature type="region of interest" description="Disordered" evidence="2">
    <location>
        <begin position="1"/>
        <end position="41"/>
    </location>
</feature>
<dbReference type="OrthoDB" id="3799995at2759"/>
<keyword evidence="1" id="KW-0863">Zinc-finger</keyword>
<evidence type="ECO:0000256" key="1">
    <source>
        <dbReference type="PROSITE-ProRule" id="PRU00042"/>
    </source>
</evidence>
<dbReference type="Gene3D" id="3.30.160.60">
    <property type="entry name" value="Classic Zinc Finger"/>
    <property type="match status" value="1"/>
</dbReference>
<proteinExistence type="predicted"/>
<dbReference type="AlphaFoldDB" id="A0A7U2FHC3"/>
<accession>A0A7U2FHC3</accession>
<reference evidence="5" key="1">
    <citation type="journal article" date="2021" name="BMC Genomics">
        <title>Chromosome-level genome assembly and manually-curated proteome of model necrotroph Parastagonospora nodorum Sn15 reveals a genome-wide trove of candidate effector homologs, and redundancy of virulence-related functions within an accessory chromosome.</title>
        <authorList>
            <person name="Bertazzoni S."/>
            <person name="Jones D.A.B."/>
            <person name="Phan H.T."/>
            <person name="Tan K.-C."/>
            <person name="Hane J.K."/>
        </authorList>
    </citation>
    <scope>NUCLEOTIDE SEQUENCE [LARGE SCALE GENOMIC DNA]</scope>
    <source>
        <strain evidence="5">SN15 / ATCC MYA-4574 / FGSC 10173)</strain>
    </source>
</reference>
<evidence type="ECO:0000256" key="2">
    <source>
        <dbReference type="SAM" id="MobiDB-lite"/>
    </source>
</evidence>
<feature type="domain" description="C2H2-type" evidence="3">
    <location>
        <begin position="93"/>
        <end position="111"/>
    </location>
</feature>
<organism evidence="4 5">
    <name type="scientific">Phaeosphaeria nodorum (strain SN15 / ATCC MYA-4574 / FGSC 10173)</name>
    <name type="common">Glume blotch fungus</name>
    <name type="synonym">Parastagonospora nodorum</name>
    <dbReference type="NCBI Taxonomy" id="321614"/>
    <lineage>
        <taxon>Eukaryota</taxon>
        <taxon>Fungi</taxon>
        <taxon>Dikarya</taxon>
        <taxon>Ascomycota</taxon>
        <taxon>Pezizomycotina</taxon>
        <taxon>Dothideomycetes</taxon>
        <taxon>Pleosporomycetidae</taxon>
        <taxon>Pleosporales</taxon>
        <taxon>Pleosporineae</taxon>
        <taxon>Phaeosphaeriaceae</taxon>
        <taxon>Parastagonospora</taxon>
    </lineage>
</organism>
<feature type="compositionally biased region" description="Low complexity" evidence="2">
    <location>
        <begin position="22"/>
        <end position="38"/>
    </location>
</feature>
<gene>
    <name evidence="4" type="ORF">JI435_129430</name>
</gene>
<evidence type="ECO:0000313" key="4">
    <source>
        <dbReference type="EMBL" id="QRD04209.1"/>
    </source>
</evidence>
<keyword evidence="1" id="KW-0479">Metal-binding</keyword>